<accession>A0A1I4D1X0</accession>
<proteinExistence type="predicted"/>
<name>A0A1I4D1X0_9GAMM</name>
<dbReference type="RefSeq" id="WP_090939460.1">
    <property type="nucleotide sequence ID" value="NZ_FOKJ01000030.1"/>
</dbReference>
<evidence type="ECO:0000313" key="2">
    <source>
        <dbReference type="EMBL" id="SFK86729.1"/>
    </source>
</evidence>
<dbReference type="AlphaFoldDB" id="A0A1I4D1X0"/>
<gene>
    <name evidence="1" type="ORF">SAMN04244571_02091</name>
    <name evidence="2" type="ORF">SAMN04244574_02154</name>
</gene>
<reference evidence="1 3" key="1">
    <citation type="submission" date="2016-10" db="EMBL/GenBank/DDBJ databases">
        <authorList>
            <person name="Varghese N."/>
            <person name="Submissions S."/>
        </authorList>
    </citation>
    <scope>NUCLEOTIDE SEQUENCE [LARGE SCALE GENOMIC DNA]</scope>
    <source>
        <strain evidence="1 3">DSM 282</strain>
    </source>
</reference>
<sequence length="73" mass="8498">MASPDLLASHRMAPPVNWTWQYLRLGLHRAPSRRAASPVWNVVTDATRVKDHSNIMRKLLHMFLRQLSLDLPR</sequence>
<evidence type="ECO:0000313" key="1">
    <source>
        <dbReference type="EMBL" id="SFB28588.1"/>
    </source>
</evidence>
<dbReference type="EMBL" id="FOSX01000030">
    <property type="protein sequence ID" value="SFK86729.1"/>
    <property type="molecule type" value="Genomic_DNA"/>
</dbReference>
<dbReference type="Proteomes" id="UP000198861">
    <property type="component" value="Unassembled WGS sequence"/>
</dbReference>
<protein>
    <submittedName>
        <fullName evidence="2">Uncharacterized protein</fullName>
    </submittedName>
</protein>
<evidence type="ECO:0000313" key="4">
    <source>
        <dbReference type="Proteomes" id="UP000199579"/>
    </source>
</evidence>
<reference evidence="2 4" key="2">
    <citation type="submission" date="2016-10" db="EMBL/GenBank/DDBJ databases">
        <authorList>
            <person name="de Groot N.N."/>
        </authorList>
    </citation>
    <scope>NUCLEOTIDE SEQUENCE [LARGE SCALE GENOMIC DNA]</scope>
    <source>
        <strain evidence="2 4">DSM 381</strain>
    </source>
</reference>
<dbReference type="EMBL" id="FOKJ01000030">
    <property type="protein sequence ID" value="SFB28588.1"/>
    <property type="molecule type" value="Genomic_DNA"/>
</dbReference>
<organism evidence="2 4">
    <name type="scientific">Azotobacter beijerinckii</name>
    <dbReference type="NCBI Taxonomy" id="170623"/>
    <lineage>
        <taxon>Bacteria</taxon>
        <taxon>Pseudomonadati</taxon>
        <taxon>Pseudomonadota</taxon>
        <taxon>Gammaproteobacteria</taxon>
        <taxon>Pseudomonadales</taxon>
        <taxon>Pseudomonadaceae</taxon>
        <taxon>Azotobacter</taxon>
    </lineage>
</organism>
<keyword evidence="3" id="KW-1185">Reference proteome</keyword>
<dbReference type="Proteomes" id="UP000199579">
    <property type="component" value="Unassembled WGS sequence"/>
</dbReference>
<evidence type="ECO:0000313" key="3">
    <source>
        <dbReference type="Proteomes" id="UP000198861"/>
    </source>
</evidence>